<dbReference type="GO" id="GO:0071949">
    <property type="term" value="F:FAD binding"/>
    <property type="evidence" value="ECO:0007669"/>
    <property type="project" value="InterPro"/>
</dbReference>
<dbReference type="Gramene" id="arahy.Tifrunner.gnm2.ann2.Ah12g184200.1">
    <property type="protein sequence ID" value="arahy.Tifrunner.gnm2.ann2.Ah12g184200.1-CDS-1"/>
    <property type="gene ID" value="arahy.Tifrunner.gnm2.ann2.Ah12g184200"/>
</dbReference>
<reference evidence="2 3" key="1">
    <citation type="submission" date="2019-01" db="EMBL/GenBank/DDBJ databases">
        <title>Sequencing of cultivated peanut Arachis hypogaea provides insights into genome evolution and oil improvement.</title>
        <authorList>
            <person name="Chen X."/>
        </authorList>
    </citation>
    <scope>NUCLEOTIDE SEQUENCE [LARGE SCALE GENOMIC DNA]</scope>
    <source>
        <strain evidence="3">cv. Fuhuasheng</strain>
        <tissue evidence="2">Leaves</tissue>
    </source>
</reference>
<dbReference type="AlphaFoldDB" id="A0A445AGB3"/>
<dbReference type="PROSITE" id="PS51387">
    <property type="entry name" value="FAD_PCMH"/>
    <property type="match status" value="1"/>
</dbReference>
<dbReference type="PANTHER" id="PTHR32448">
    <property type="entry name" value="OS08G0158400 PROTEIN"/>
    <property type="match status" value="1"/>
</dbReference>
<evidence type="ECO:0000313" key="3">
    <source>
        <dbReference type="Proteomes" id="UP000289738"/>
    </source>
</evidence>
<dbReference type="Gene3D" id="3.30.465.10">
    <property type="match status" value="1"/>
</dbReference>
<evidence type="ECO:0000259" key="1">
    <source>
        <dbReference type="PROSITE" id="PS51387"/>
    </source>
</evidence>
<dbReference type="EMBL" id="SDMP01000012">
    <property type="protein sequence ID" value="RYR25476.1"/>
    <property type="molecule type" value="Genomic_DNA"/>
</dbReference>
<dbReference type="InterPro" id="IPR016169">
    <property type="entry name" value="FAD-bd_PCMH_sub2"/>
</dbReference>
<sequence length="111" mass="11986">MVHGFPAGSCTTIGIGGHLSGGGFGTIFRKYGLTADNVIDAQIINVNGTILNRKTMEKDLFWAIRGGGGSSFGVITAWKIKLVQVPSTVTIFEVSKNLDDGGFEIFTKWWF</sequence>
<feature type="domain" description="FAD-binding PCMH-type" evidence="1">
    <location>
        <begin position="1"/>
        <end position="85"/>
    </location>
</feature>
<dbReference type="STRING" id="3818.A0A445AGB3"/>
<organism evidence="2 3">
    <name type="scientific">Arachis hypogaea</name>
    <name type="common">Peanut</name>
    <dbReference type="NCBI Taxonomy" id="3818"/>
    <lineage>
        <taxon>Eukaryota</taxon>
        <taxon>Viridiplantae</taxon>
        <taxon>Streptophyta</taxon>
        <taxon>Embryophyta</taxon>
        <taxon>Tracheophyta</taxon>
        <taxon>Spermatophyta</taxon>
        <taxon>Magnoliopsida</taxon>
        <taxon>eudicotyledons</taxon>
        <taxon>Gunneridae</taxon>
        <taxon>Pentapetalae</taxon>
        <taxon>rosids</taxon>
        <taxon>fabids</taxon>
        <taxon>Fabales</taxon>
        <taxon>Fabaceae</taxon>
        <taxon>Papilionoideae</taxon>
        <taxon>50 kb inversion clade</taxon>
        <taxon>dalbergioids sensu lato</taxon>
        <taxon>Dalbergieae</taxon>
        <taxon>Pterocarpus clade</taxon>
        <taxon>Arachis</taxon>
    </lineage>
</organism>
<gene>
    <name evidence="2" type="ORF">Ahy_B02g059264</name>
</gene>
<dbReference type="Proteomes" id="UP000289738">
    <property type="component" value="Chromosome B02"/>
</dbReference>
<comment type="caution">
    <text evidence="2">The sequence shown here is derived from an EMBL/GenBank/DDBJ whole genome shotgun (WGS) entry which is preliminary data.</text>
</comment>
<protein>
    <recommendedName>
        <fullName evidence="1">FAD-binding PCMH-type domain-containing protein</fullName>
    </recommendedName>
</protein>
<dbReference type="SMR" id="A0A445AGB3"/>
<dbReference type="SUPFAM" id="SSF56176">
    <property type="entry name" value="FAD-binding/transporter-associated domain-like"/>
    <property type="match status" value="1"/>
</dbReference>
<dbReference type="Pfam" id="PF01565">
    <property type="entry name" value="FAD_binding_4"/>
    <property type="match status" value="1"/>
</dbReference>
<dbReference type="InterPro" id="IPR036318">
    <property type="entry name" value="FAD-bd_PCMH-like_sf"/>
</dbReference>
<evidence type="ECO:0000313" key="2">
    <source>
        <dbReference type="EMBL" id="RYR25476.1"/>
    </source>
</evidence>
<dbReference type="InterPro" id="IPR006094">
    <property type="entry name" value="Oxid_FAD_bind_N"/>
</dbReference>
<dbReference type="InterPro" id="IPR016166">
    <property type="entry name" value="FAD-bd_PCMH"/>
</dbReference>
<keyword evidence="3" id="KW-1185">Reference proteome</keyword>
<proteinExistence type="predicted"/>
<name>A0A445AGB3_ARAHY</name>
<accession>A0A445AGB3</accession>